<organism evidence="10 11">
    <name type="scientific">Phaeomoniella chlamydospora</name>
    <name type="common">Phaeoacremonium chlamydosporum</name>
    <dbReference type="NCBI Taxonomy" id="158046"/>
    <lineage>
        <taxon>Eukaryota</taxon>
        <taxon>Fungi</taxon>
        <taxon>Dikarya</taxon>
        <taxon>Ascomycota</taxon>
        <taxon>Pezizomycotina</taxon>
        <taxon>Eurotiomycetes</taxon>
        <taxon>Chaetothyriomycetidae</taxon>
        <taxon>Phaeomoniellales</taxon>
        <taxon>Phaeomoniellaceae</taxon>
        <taxon>Phaeomoniella</taxon>
    </lineage>
</organism>
<comment type="function">
    <text evidence="1">May play a role in mRNA splicing.</text>
</comment>
<proteinExistence type="inferred from homology"/>
<comment type="caution">
    <text evidence="10">The sequence shown here is derived from an EMBL/GenBank/DDBJ whole genome shotgun (WGS) entry which is preliminary data.</text>
</comment>
<keyword evidence="11" id="KW-1185">Reference proteome</keyword>
<gene>
    <name evidence="10" type="ORF">UCRPC4_g01673</name>
</gene>
<comment type="similarity">
    <text evidence="3">Belongs to the SNUT3 family.</text>
</comment>
<evidence type="ECO:0000313" key="10">
    <source>
        <dbReference type="EMBL" id="KKY25602.1"/>
    </source>
</evidence>
<dbReference type="EMBL" id="LCWF01000040">
    <property type="protein sequence ID" value="KKY25602.1"/>
    <property type="molecule type" value="Genomic_DNA"/>
</dbReference>
<reference evidence="10 11" key="1">
    <citation type="submission" date="2015-05" db="EMBL/GenBank/DDBJ databases">
        <title>Distinctive expansion of gene families associated with plant cell wall degradation and secondary metabolism in the genomes of grapevine trunk pathogens.</title>
        <authorList>
            <person name="Lawrence D.P."/>
            <person name="Travadon R."/>
            <person name="Rolshausen P.E."/>
            <person name="Baumgartner K."/>
        </authorList>
    </citation>
    <scope>NUCLEOTIDE SEQUENCE [LARGE SCALE GENOMIC DNA]</scope>
    <source>
        <strain evidence="10">UCRPC4</strain>
    </source>
</reference>
<dbReference type="InterPro" id="IPR013957">
    <property type="entry name" value="SNRNP27"/>
</dbReference>
<evidence type="ECO:0000256" key="3">
    <source>
        <dbReference type="ARBA" id="ARBA00008218"/>
    </source>
</evidence>
<evidence type="ECO:0000256" key="7">
    <source>
        <dbReference type="ARBA" id="ARBA00023242"/>
    </source>
</evidence>
<evidence type="ECO:0000256" key="6">
    <source>
        <dbReference type="ARBA" id="ARBA00023187"/>
    </source>
</evidence>
<feature type="compositionally biased region" description="Polar residues" evidence="8">
    <location>
        <begin position="115"/>
        <end position="126"/>
    </location>
</feature>
<feature type="compositionally biased region" description="Polar residues" evidence="8">
    <location>
        <begin position="135"/>
        <end position="145"/>
    </location>
</feature>
<protein>
    <submittedName>
        <fullName evidence="10">Putative u4 tri-snrnp-associated protein</fullName>
    </submittedName>
</protein>
<dbReference type="GO" id="GO:0008380">
    <property type="term" value="P:RNA splicing"/>
    <property type="evidence" value="ECO:0007669"/>
    <property type="project" value="UniProtKB-KW"/>
</dbReference>
<dbReference type="GO" id="GO:0071011">
    <property type="term" value="C:precatalytic spliceosome"/>
    <property type="evidence" value="ECO:0007669"/>
    <property type="project" value="TreeGrafter"/>
</dbReference>
<accession>A0A0G2ES67</accession>
<evidence type="ECO:0000256" key="2">
    <source>
        <dbReference type="ARBA" id="ARBA00004123"/>
    </source>
</evidence>
<comment type="subcellular location">
    <subcellularLocation>
        <location evidence="2">Nucleus</location>
    </subcellularLocation>
</comment>
<keyword evidence="5" id="KW-0507">mRNA processing</keyword>
<dbReference type="Proteomes" id="UP000053317">
    <property type="component" value="Unassembled WGS sequence"/>
</dbReference>
<evidence type="ECO:0000256" key="1">
    <source>
        <dbReference type="ARBA" id="ARBA00003632"/>
    </source>
</evidence>
<dbReference type="PANTHER" id="PTHR31077:SF1">
    <property type="entry name" value="U4_U6.U5 SMALL NUCLEAR RIBONUCLEOPROTEIN 27 KDA PROTEIN"/>
    <property type="match status" value="1"/>
</dbReference>
<evidence type="ECO:0000256" key="5">
    <source>
        <dbReference type="ARBA" id="ARBA00022664"/>
    </source>
</evidence>
<feature type="compositionally biased region" description="Basic and acidic residues" evidence="8">
    <location>
        <begin position="31"/>
        <end position="112"/>
    </location>
</feature>
<dbReference type="PANTHER" id="PTHR31077">
    <property type="entry name" value="U4/U6.U5 SMALL NUCLEAR RIBONUCLEOPROTEIN 27 KDA PROTEIN"/>
    <property type="match status" value="1"/>
</dbReference>
<dbReference type="AlphaFoldDB" id="A0A0G2ES67"/>
<evidence type="ECO:0000259" key="9">
    <source>
        <dbReference type="Pfam" id="PF08648"/>
    </source>
</evidence>
<feature type="region of interest" description="Disordered" evidence="8">
    <location>
        <begin position="1"/>
        <end position="190"/>
    </location>
</feature>
<evidence type="ECO:0000256" key="8">
    <source>
        <dbReference type="SAM" id="MobiDB-lite"/>
    </source>
</evidence>
<dbReference type="GO" id="GO:0006397">
    <property type="term" value="P:mRNA processing"/>
    <property type="evidence" value="ECO:0007669"/>
    <property type="project" value="UniProtKB-KW"/>
</dbReference>
<reference evidence="10 11" key="2">
    <citation type="submission" date="2015-05" db="EMBL/GenBank/DDBJ databases">
        <authorList>
            <person name="Morales-Cruz A."/>
            <person name="Amrine K.C."/>
            <person name="Cantu D."/>
        </authorList>
    </citation>
    <scope>NUCLEOTIDE SEQUENCE [LARGE SCALE GENOMIC DNA]</scope>
    <source>
        <strain evidence="10">UCRPC4</strain>
    </source>
</reference>
<keyword evidence="7" id="KW-0539">Nucleus</keyword>
<dbReference type="OrthoDB" id="21368at2759"/>
<evidence type="ECO:0000256" key="4">
    <source>
        <dbReference type="ARBA" id="ARBA00011825"/>
    </source>
</evidence>
<evidence type="ECO:0000313" key="11">
    <source>
        <dbReference type="Proteomes" id="UP000053317"/>
    </source>
</evidence>
<feature type="compositionally biased region" description="Basic and acidic residues" evidence="8">
    <location>
        <begin position="151"/>
        <end position="173"/>
    </location>
</feature>
<dbReference type="Pfam" id="PF08648">
    <property type="entry name" value="SNRNP27"/>
    <property type="match status" value="1"/>
</dbReference>
<comment type="subunit">
    <text evidence="4">Part of a tri-snRNP complex.</text>
</comment>
<sequence length="248" mass="29111">MAEPPTKRARRTDSAAMWERNEGSLSPRPGSKSDKAGRDDRRRSRSRDKERQERRHERSLTRDRGYKERDRDRDRGYRDVRDTYDRTDRDRRDRDRSRSRDRRKGERFDPAFHSHSLTFANFTTSEANRDRSRSPAKNGTSTRTRSPPKGPRADRAKHDHDDRHKGRRDERNGDTLQVDQANGIHAPANDEDEDTLLKRVMGFTNFNTTNNKKVPGNNVYGVRKEKQTQYRQYMNRVGGFNRPLSPGA</sequence>
<keyword evidence="6" id="KW-0508">mRNA splicing</keyword>
<name>A0A0G2ES67_PHACM</name>
<feature type="domain" description="U4/U6.U5 small nuclear ribonucleoprotein 27kDa protein" evidence="9">
    <location>
        <begin position="192"/>
        <end position="246"/>
    </location>
</feature>